<dbReference type="GO" id="GO:0003723">
    <property type="term" value="F:RNA binding"/>
    <property type="evidence" value="ECO:0007669"/>
    <property type="project" value="InterPro"/>
</dbReference>
<protein>
    <submittedName>
        <fullName evidence="4">LANO_0C06524g1_1</fullName>
    </submittedName>
</protein>
<dbReference type="InterPro" id="IPR002143">
    <property type="entry name" value="Ribosomal_uL1"/>
</dbReference>
<comment type="similarity">
    <text evidence="1">Belongs to the universal ribosomal protein uL1 family.</text>
</comment>
<dbReference type="Gene3D" id="3.40.50.790">
    <property type="match status" value="1"/>
</dbReference>
<evidence type="ECO:0000256" key="3">
    <source>
        <dbReference type="ARBA" id="ARBA00023274"/>
    </source>
</evidence>
<dbReference type="PIRSF" id="PIRSF002155">
    <property type="entry name" value="Ribosomal_L1"/>
    <property type="match status" value="1"/>
</dbReference>
<dbReference type="Proteomes" id="UP000189911">
    <property type="component" value="Chromosome C"/>
</dbReference>
<keyword evidence="5" id="KW-1185">Reference proteome</keyword>
<evidence type="ECO:0000256" key="2">
    <source>
        <dbReference type="ARBA" id="ARBA00022980"/>
    </source>
</evidence>
<keyword evidence="2" id="KW-0689">Ribosomal protein</keyword>
<proteinExistence type="inferred from homology"/>
<gene>
    <name evidence="4" type="ORF">LANO_0C06524G</name>
</gene>
<reference evidence="5" key="1">
    <citation type="submission" date="2016-03" db="EMBL/GenBank/DDBJ databases">
        <authorList>
            <person name="Devillers Hugo."/>
        </authorList>
    </citation>
    <scope>NUCLEOTIDE SEQUENCE [LARGE SCALE GENOMIC DNA]</scope>
</reference>
<organism evidence="4 5">
    <name type="scientific">Lachancea nothofagi CBS 11611</name>
    <dbReference type="NCBI Taxonomy" id="1266666"/>
    <lineage>
        <taxon>Eukaryota</taxon>
        <taxon>Fungi</taxon>
        <taxon>Dikarya</taxon>
        <taxon>Ascomycota</taxon>
        <taxon>Saccharomycotina</taxon>
        <taxon>Saccharomycetes</taxon>
        <taxon>Saccharomycetales</taxon>
        <taxon>Saccharomycetaceae</taxon>
        <taxon>Lachancea</taxon>
    </lineage>
</organism>
<dbReference type="OrthoDB" id="1747252at2759"/>
<evidence type="ECO:0000313" key="4">
    <source>
        <dbReference type="EMBL" id="SCU86042.1"/>
    </source>
</evidence>
<dbReference type="GO" id="GO:0005762">
    <property type="term" value="C:mitochondrial large ribosomal subunit"/>
    <property type="evidence" value="ECO:0007669"/>
    <property type="project" value="TreeGrafter"/>
</dbReference>
<accession>A0A1G4J7X4</accession>
<evidence type="ECO:0000313" key="5">
    <source>
        <dbReference type="Proteomes" id="UP000189911"/>
    </source>
</evidence>
<dbReference type="Gene3D" id="3.30.190.20">
    <property type="match status" value="1"/>
</dbReference>
<dbReference type="SUPFAM" id="SSF56808">
    <property type="entry name" value="Ribosomal protein L1"/>
    <property type="match status" value="1"/>
</dbReference>
<dbReference type="CDD" id="cd00403">
    <property type="entry name" value="Ribosomal_L1"/>
    <property type="match status" value="1"/>
</dbReference>
<dbReference type="InterPro" id="IPR023674">
    <property type="entry name" value="Ribosomal_uL1-like"/>
</dbReference>
<dbReference type="EMBL" id="LT598446">
    <property type="protein sequence ID" value="SCU86042.1"/>
    <property type="molecule type" value="Genomic_DNA"/>
</dbReference>
<dbReference type="Pfam" id="PF00687">
    <property type="entry name" value="Ribosomal_L1"/>
    <property type="match status" value="1"/>
</dbReference>
<sequence length="293" mass="31883">MSSKERAVCGLKMLFRLPNRILPLFEKCHVRSLHVFPCVKAEETANSVVSKLSKDQMKKREIRRLAQRKAAARRPASEHPLYMPVNKALRFLRAAEVGQPHSQQTLSVTTTVVSERGAPLLSGNLSFPNALKSVKVAVFTNDEQQAQLAREKFNCHLVGGTELVERIKAGELALDFDKSFATPDIANTLASQIGRILGPRGLLPAAKKGTVSDNLEALLADSMGSLPFRQRGNSVSIAVGKCSFTDKQMLENIVAAQKGVKFALSNQKTKKPSLLGQTTLTSTHGPGIVIDFA</sequence>
<name>A0A1G4J7X4_9SACH</name>
<dbReference type="InterPro" id="IPR016095">
    <property type="entry name" value="Ribosomal_uL1_3-a/b-sand"/>
</dbReference>
<dbReference type="InterPro" id="IPR028364">
    <property type="entry name" value="Ribosomal_uL1/biogenesis"/>
</dbReference>
<dbReference type="GO" id="GO:0003735">
    <property type="term" value="F:structural constituent of ribosome"/>
    <property type="evidence" value="ECO:0007669"/>
    <property type="project" value="InterPro"/>
</dbReference>
<keyword evidence="3" id="KW-0687">Ribonucleoprotein</keyword>
<evidence type="ECO:0000256" key="1">
    <source>
        <dbReference type="ARBA" id="ARBA00010531"/>
    </source>
</evidence>
<dbReference type="FunFam" id="3.40.50.790:FF:000001">
    <property type="entry name" value="50S ribosomal protein L1"/>
    <property type="match status" value="1"/>
</dbReference>
<dbReference type="AlphaFoldDB" id="A0A1G4J7X4"/>
<dbReference type="GO" id="GO:0006412">
    <property type="term" value="P:translation"/>
    <property type="evidence" value="ECO:0007669"/>
    <property type="project" value="InterPro"/>
</dbReference>
<dbReference type="PANTHER" id="PTHR36427:SF3">
    <property type="entry name" value="LARGE RIBOSOMAL SUBUNIT PROTEIN UL1M"/>
    <property type="match status" value="1"/>
</dbReference>
<dbReference type="PANTHER" id="PTHR36427">
    <property type="entry name" value="54S RIBOSOMAL PROTEIN L1, MITOCHONDRIAL"/>
    <property type="match status" value="1"/>
</dbReference>